<dbReference type="EMBL" id="JANBUJ010000825">
    <property type="protein sequence ID" value="KAJ2769968.1"/>
    <property type="molecule type" value="Genomic_DNA"/>
</dbReference>
<evidence type="ECO:0000313" key="1">
    <source>
        <dbReference type="EMBL" id="KAJ2769968.1"/>
    </source>
</evidence>
<protein>
    <submittedName>
        <fullName evidence="1">Uncharacterized protein</fullName>
    </submittedName>
</protein>
<sequence length="321" mass="35664">MQLFRNNPALLLLHDNSMAYSLRALKLVVAAAALAASARAALGACSKDIALRITNVYENSDVKFHYDYCENIKDGRGFTSGIVGFCTGTSDAWEVIQEYHKLTGGKDAFSPMDRALAKLAKSGSASTSSIKSYCKVWSKLGLTDPRFRRAQDTIRDRLYFVPSQKAADKLGLQLHVSRSFLYDTGVQHGTGDDRDGLDALIARTNKAFTAPAAGNSSSTLAINGKKVDEVVWLKKFIKVRQDDLKNPREAYNRVGNAWAHTVYRIKSYDYIVSKQQYMFSKTVHILDNGGARMDVNCGGVASFPSRRRRRLDGRPARRLHQ</sequence>
<comment type="caution">
    <text evidence="1">The sequence shown here is derived from an EMBL/GenBank/DDBJ whole genome shotgun (WGS) entry which is preliminary data.</text>
</comment>
<evidence type="ECO:0000313" key="2">
    <source>
        <dbReference type="Proteomes" id="UP001140234"/>
    </source>
</evidence>
<organism evidence="1 2">
    <name type="scientific">Coemansia nantahalensis</name>
    <dbReference type="NCBI Taxonomy" id="2789366"/>
    <lineage>
        <taxon>Eukaryota</taxon>
        <taxon>Fungi</taxon>
        <taxon>Fungi incertae sedis</taxon>
        <taxon>Zoopagomycota</taxon>
        <taxon>Kickxellomycotina</taxon>
        <taxon>Kickxellomycetes</taxon>
        <taxon>Kickxellales</taxon>
        <taxon>Kickxellaceae</taxon>
        <taxon>Coemansia</taxon>
    </lineage>
</organism>
<name>A0ACC1JYV9_9FUNG</name>
<dbReference type="Proteomes" id="UP001140234">
    <property type="component" value="Unassembled WGS sequence"/>
</dbReference>
<keyword evidence="2" id="KW-1185">Reference proteome</keyword>
<proteinExistence type="predicted"/>
<accession>A0ACC1JYV9</accession>
<reference evidence="1" key="1">
    <citation type="submission" date="2022-07" db="EMBL/GenBank/DDBJ databases">
        <title>Phylogenomic reconstructions and comparative analyses of Kickxellomycotina fungi.</title>
        <authorList>
            <person name="Reynolds N.K."/>
            <person name="Stajich J.E."/>
            <person name="Barry K."/>
            <person name="Grigoriev I.V."/>
            <person name="Crous P."/>
            <person name="Smith M.E."/>
        </authorList>
    </citation>
    <scope>NUCLEOTIDE SEQUENCE</scope>
    <source>
        <strain evidence="1">CBS 109366</strain>
    </source>
</reference>
<gene>
    <name evidence="1" type="ORF">IWQ57_002874</name>
</gene>